<organism evidence="2 3">
    <name type="scientific">Lentinus tigrinus ALCF2SS1-6</name>
    <dbReference type="NCBI Taxonomy" id="1328759"/>
    <lineage>
        <taxon>Eukaryota</taxon>
        <taxon>Fungi</taxon>
        <taxon>Dikarya</taxon>
        <taxon>Basidiomycota</taxon>
        <taxon>Agaricomycotina</taxon>
        <taxon>Agaricomycetes</taxon>
        <taxon>Polyporales</taxon>
        <taxon>Polyporaceae</taxon>
        <taxon>Lentinus</taxon>
    </lineage>
</organism>
<feature type="region of interest" description="Disordered" evidence="1">
    <location>
        <begin position="1"/>
        <end position="24"/>
    </location>
</feature>
<dbReference type="Proteomes" id="UP000313359">
    <property type="component" value="Unassembled WGS sequence"/>
</dbReference>
<gene>
    <name evidence="2" type="ORF">L227DRAFT_602611</name>
</gene>
<name>A0A5C2S1L1_9APHY</name>
<accession>A0A5C2S1L1</accession>
<dbReference type="AlphaFoldDB" id="A0A5C2S1L1"/>
<feature type="region of interest" description="Disordered" evidence="1">
    <location>
        <begin position="191"/>
        <end position="255"/>
    </location>
</feature>
<evidence type="ECO:0000313" key="2">
    <source>
        <dbReference type="EMBL" id="RPD57278.1"/>
    </source>
</evidence>
<feature type="region of interest" description="Disordered" evidence="1">
    <location>
        <begin position="46"/>
        <end position="66"/>
    </location>
</feature>
<keyword evidence="3" id="KW-1185">Reference proteome</keyword>
<protein>
    <submittedName>
        <fullName evidence="2">Uncharacterized protein</fullName>
    </submittedName>
</protein>
<reference evidence="2" key="1">
    <citation type="journal article" date="2018" name="Genome Biol. Evol.">
        <title>Genomics and development of Lentinus tigrinus, a white-rot wood-decaying mushroom with dimorphic fruiting bodies.</title>
        <authorList>
            <person name="Wu B."/>
            <person name="Xu Z."/>
            <person name="Knudson A."/>
            <person name="Carlson A."/>
            <person name="Chen N."/>
            <person name="Kovaka S."/>
            <person name="LaButti K."/>
            <person name="Lipzen A."/>
            <person name="Pennachio C."/>
            <person name="Riley R."/>
            <person name="Schakwitz W."/>
            <person name="Umezawa K."/>
            <person name="Ohm R.A."/>
            <person name="Grigoriev I.V."/>
            <person name="Nagy L.G."/>
            <person name="Gibbons J."/>
            <person name="Hibbett D."/>
        </authorList>
    </citation>
    <scope>NUCLEOTIDE SEQUENCE [LARGE SCALE GENOMIC DNA]</scope>
    <source>
        <strain evidence="2">ALCF2SS1-6</strain>
    </source>
</reference>
<evidence type="ECO:0000256" key="1">
    <source>
        <dbReference type="SAM" id="MobiDB-lite"/>
    </source>
</evidence>
<feature type="compositionally biased region" description="Basic residues" evidence="1">
    <location>
        <begin position="11"/>
        <end position="22"/>
    </location>
</feature>
<dbReference type="EMBL" id="ML122282">
    <property type="protein sequence ID" value="RPD57278.1"/>
    <property type="molecule type" value="Genomic_DNA"/>
</dbReference>
<evidence type="ECO:0000313" key="3">
    <source>
        <dbReference type="Proteomes" id="UP000313359"/>
    </source>
</evidence>
<sequence>MSYPRLYTPARRSRHTRSRHSRPDRLVATVRAGPISSRVFLWDSPVRTSRNDTPENSEDSLVLSEPPRGDWGAKHSTCSLPEPISGDFAFDALVVHHACIQSRNERPEKTAWCCHDGACGNWGTNGVSDYLQPISNFSGDFTFDIRIILPAPGPIPAASIYAFHGMKPLAYHERRLRLSTAYTSVAPCHATSRCNSSGRGRLAPRPGPVHDNTSCSESKYPSEPVYDTMDETQTRRWSPPRGPNTSCSESKDRRCSAPIERDTAVVAVAAAPRRVDPAEGTQRISSSSLLSVIARRSTFDSPTSNVQRSIKLYSLQWQDVQPKVVWGDIPFSGQVYTTATTKHTMYPAHAVGARGHNK</sequence>
<proteinExistence type="predicted"/>